<dbReference type="CDD" id="cd07122">
    <property type="entry name" value="ALDH_F20_ACDH"/>
    <property type="match status" value="1"/>
</dbReference>
<evidence type="ECO:0000259" key="2">
    <source>
        <dbReference type="Pfam" id="PF00171"/>
    </source>
</evidence>
<dbReference type="AlphaFoldDB" id="A0A1T5AVK7"/>
<dbReference type="Gene3D" id="3.40.605.10">
    <property type="entry name" value="Aldehyde Dehydrogenase, Chain A, domain 1"/>
    <property type="match status" value="1"/>
</dbReference>
<keyword evidence="4" id="KW-1185">Reference proteome</keyword>
<dbReference type="RefSeq" id="WP_079589110.1">
    <property type="nucleotide sequence ID" value="NZ_FUYN01000002.1"/>
</dbReference>
<reference evidence="4" key="1">
    <citation type="submission" date="2017-02" db="EMBL/GenBank/DDBJ databases">
        <authorList>
            <person name="Varghese N."/>
            <person name="Submissions S."/>
        </authorList>
    </citation>
    <scope>NUCLEOTIDE SEQUENCE [LARGE SCALE GENOMIC DNA]</scope>
    <source>
        <strain evidence="4">ATCC 35199</strain>
    </source>
</reference>
<accession>A0A1T5AVK7</accession>
<dbReference type="InterPro" id="IPR016163">
    <property type="entry name" value="Ald_DH_C"/>
</dbReference>
<evidence type="ECO:0000313" key="4">
    <source>
        <dbReference type="Proteomes" id="UP000243406"/>
    </source>
</evidence>
<dbReference type="Pfam" id="PF00171">
    <property type="entry name" value="Aldedh"/>
    <property type="match status" value="1"/>
</dbReference>
<dbReference type="EMBL" id="FUYN01000002">
    <property type="protein sequence ID" value="SKB38849.1"/>
    <property type="molecule type" value="Genomic_DNA"/>
</dbReference>
<dbReference type="Gene3D" id="3.40.309.10">
    <property type="entry name" value="Aldehyde Dehydrogenase, Chain A, domain 2"/>
    <property type="match status" value="1"/>
</dbReference>
<dbReference type="GO" id="GO:0016620">
    <property type="term" value="F:oxidoreductase activity, acting on the aldehyde or oxo group of donors, NAD or NADP as acceptor"/>
    <property type="evidence" value="ECO:0007669"/>
    <property type="project" value="InterPro"/>
</dbReference>
<protein>
    <submittedName>
        <fullName evidence="3">Acetaldehyde dehydrogenase (Acetylating)</fullName>
    </submittedName>
</protein>
<name>A0A1T5AVK7_9FIRM</name>
<gene>
    <name evidence="3" type="ORF">SAMN02745120_1203</name>
</gene>
<sequence>MEYEMDKDLRSLQIVRDLVKKAKIAQKMFREYDQIHVDFIVDELAKAAEKNSVKLAEMAVSETGYGNVKDKTTKNVFASRILHEYIKNMKTIGVIHEDEQHGIVEIGVPFGVIAGLVPSTNPTSTAIYKALISLKAGNAIIFSPHPAALCCIMEVVDILRETLKKNGFPEDLISCISVPTMEATDALMKHQDVSLILATGGSAMVRAAYSSGTPALGVGPGNVPAFIEKTADIKMAVSRIIAGKIFDNGVICASEQAVVVEREIYKEVKKEFINQGCYFVNEEEKLKMEKIIDTPYGSLNAKIVGKTASQLADMAKIEVPEDTKIIIAEETGVGKGYPFSREKLSPILAFYVEDDWKKGCDKCIELLDYGGMGHTLGIHSNDKDIIMEFALRKPASRIIVNSPTTHGAIGATTNLAPALTLGCGAVGGSATSDNVSPMNLINIRRLAYGKSEAEDLKPRELVNSSCQTPNISQINDTEKLVKTVVDLLMKQLSH</sequence>
<evidence type="ECO:0000313" key="3">
    <source>
        <dbReference type="EMBL" id="SKB38849.1"/>
    </source>
</evidence>
<dbReference type="InterPro" id="IPR016162">
    <property type="entry name" value="Ald_DH_N"/>
</dbReference>
<proteinExistence type="predicted"/>
<dbReference type="NCBIfam" id="TIGR02518">
    <property type="entry name" value="EutH_ACDH"/>
    <property type="match status" value="1"/>
</dbReference>
<dbReference type="SUPFAM" id="SSF53720">
    <property type="entry name" value="ALDH-like"/>
    <property type="match status" value="1"/>
</dbReference>
<feature type="domain" description="Aldehyde dehydrogenase" evidence="2">
    <location>
        <begin position="15"/>
        <end position="274"/>
    </location>
</feature>
<dbReference type="Proteomes" id="UP000243406">
    <property type="component" value="Unassembled WGS sequence"/>
</dbReference>
<organism evidence="3 4">
    <name type="scientific">Acetoanaerobium noterae</name>
    <dbReference type="NCBI Taxonomy" id="745369"/>
    <lineage>
        <taxon>Bacteria</taxon>
        <taxon>Bacillati</taxon>
        <taxon>Bacillota</taxon>
        <taxon>Clostridia</taxon>
        <taxon>Peptostreptococcales</taxon>
        <taxon>Filifactoraceae</taxon>
        <taxon>Acetoanaerobium</taxon>
    </lineage>
</organism>
<dbReference type="PANTHER" id="PTHR11699">
    <property type="entry name" value="ALDEHYDE DEHYDROGENASE-RELATED"/>
    <property type="match status" value="1"/>
</dbReference>
<evidence type="ECO:0000256" key="1">
    <source>
        <dbReference type="ARBA" id="ARBA00023002"/>
    </source>
</evidence>
<keyword evidence="1" id="KW-0560">Oxidoreductase</keyword>
<dbReference type="OrthoDB" id="9804734at2"/>
<dbReference type="InterPro" id="IPR013357">
    <property type="entry name" value="Acetaldehyde_DH_acetylating"/>
</dbReference>
<dbReference type="InterPro" id="IPR016161">
    <property type="entry name" value="Ald_DH/histidinol_DH"/>
</dbReference>
<dbReference type="InterPro" id="IPR015590">
    <property type="entry name" value="Aldehyde_DH_dom"/>
</dbReference>